<feature type="transmembrane region" description="Helical" evidence="1">
    <location>
        <begin position="168"/>
        <end position="189"/>
    </location>
</feature>
<dbReference type="Proteomes" id="UP000780801">
    <property type="component" value="Unassembled WGS sequence"/>
</dbReference>
<organism evidence="2 3">
    <name type="scientific">Lunasporangiospora selenospora</name>
    <dbReference type="NCBI Taxonomy" id="979761"/>
    <lineage>
        <taxon>Eukaryota</taxon>
        <taxon>Fungi</taxon>
        <taxon>Fungi incertae sedis</taxon>
        <taxon>Mucoromycota</taxon>
        <taxon>Mortierellomycotina</taxon>
        <taxon>Mortierellomycetes</taxon>
        <taxon>Mortierellales</taxon>
        <taxon>Mortierellaceae</taxon>
        <taxon>Lunasporangiospora</taxon>
    </lineage>
</organism>
<evidence type="ECO:0000313" key="3">
    <source>
        <dbReference type="Proteomes" id="UP000780801"/>
    </source>
</evidence>
<dbReference type="InterPro" id="IPR029058">
    <property type="entry name" value="AB_hydrolase_fold"/>
</dbReference>
<evidence type="ECO:0000313" key="2">
    <source>
        <dbReference type="EMBL" id="KAF9581600.1"/>
    </source>
</evidence>
<keyword evidence="1" id="KW-0472">Membrane</keyword>
<dbReference type="PANTHER" id="PTHR37471">
    <property type="entry name" value="UNNAMED PRODUCT"/>
    <property type="match status" value="1"/>
</dbReference>
<dbReference type="EMBL" id="JAABOA010001414">
    <property type="protein sequence ID" value="KAF9581600.1"/>
    <property type="molecule type" value="Genomic_DNA"/>
</dbReference>
<evidence type="ECO:0000256" key="1">
    <source>
        <dbReference type="SAM" id="Phobius"/>
    </source>
</evidence>
<sequence>MIVDHVVTRSAVRSLAMVCAAVVPLASAYFLYMLAYNESPVDTIIHQAPIVLQLLRSNRLSASAHGLPPLPASARALSPPSSSSPLFGMQQRQLQQLHHSIDSSEPYQLSPAMNGILAIASYLESRGYSSNHVYAFSDLPGSQYLAAFQPPKAILDPVLVFISSHQTLAWIVSLVHLWMATELIFYVYFWKRLSQVQEIDRVVKGPRTQQERQELFQRCLETVGNDSESVKRWVETWFDTGRTHRPVKFSDIGRSNMMHWLAWAFWAAPLDEVFRSTADLVEMNDMIDSIEANKGIQFAHGYNPDVDCIRLSLDPVVASHRPLIYYAVSFTRYENSTSAYDTFPSEGKRGRQELAKEASPTDLAYWYRTPTGPENKVPLVFIHGIGIGLAQYIHWIVALTTISRPLILIEVPYVSNRLLKTDCMTPDETYFSIERILRAHGHNKASFLGHSLGTMLCAAISRASSATSAKSIIAGLILVDPICFLTHHSIARNFAYRTPTKASELVMDLFAAREIGTSWYIMRRFCWNQCIVFPRAWRRRMDSPMFLQGRLSPVFPKKTRVFLSRKDNLLDMDNIAAYLRTKVGLREDRGELVVMDGMDHAQFLLHPGWFLKALKAAEEC</sequence>
<comment type="caution">
    <text evidence="2">The sequence shown here is derived from an EMBL/GenBank/DDBJ whole genome shotgun (WGS) entry which is preliminary data.</text>
</comment>
<reference evidence="2" key="1">
    <citation type="journal article" date="2020" name="Fungal Divers.">
        <title>Resolving the Mortierellaceae phylogeny through synthesis of multi-gene phylogenetics and phylogenomics.</title>
        <authorList>
            <person name="Vandepol N."/>
            <person name="Liber J."/>
            <person name="Desiro A."/>
            <person name="Na H."/>
            <person name="Kennedy M."/>
            <person name="Barry K."/>
            <person name="Grigoriev I.V."/>
            <person name="Miller A.N."/>
            <person name="O'Donnell K."/>
            <person name="Stajich J.E."/>
            <person name="Bonito G."/>
        </authorList>
    </citation>
    <scope>NUCLEOTIDE SEQUENCE</scope>
    <source>
        <strain evidence="2">KOD1015</strain>
    </source>
</reference>
<protein>
    <recommendedName>
        <fullName evidence="4">AB hydrolase-1 domain-containing protein</fullName>
    </recommendedName>
</protein>
<dbReference type="Gene3D" id="3.40.50.1820">
    <property type="entry name" value="alpha/beta hydrolase"/>
    <property type="match status" value="1"/>
</dbReference>
<keyword evidence="3" id="KW-1185">Reference proteome</keyword>
<keyword evidence="1" id="KW-1133">Transmembrane helix</keyword>
<accession>A0A9P6FVS1</accession>
<dbReference type="OrthoDB" id="6431331at2759"/>
<dbReference type="PANTHER" id="PTHR37471:SF1">
    <property type="entry name" value="AB HYDROLASE-1 DOMAIN-CONTAINING PROTEIN"/>
    <property type="match status" value="1"/>
</dbReference>
<proteinExistence type="predicted"/>
<dbReference type="SUPFAM" id="SSF53474">
    <property type="entry name" value="alpha/beta-Hydrolases"/>
    <property type="match status" value="1"/>
</dbReference>
<gene>
    <name evidence="2" type="ORF">BGW38_001330</name>
</gene>
<evidence type="ECO:0008006" key="4">
    <source>
        <dbReference type="Google" id="ProtNLM"/>
    </source>
</evidence>
<feature type="transmembrane region" description="Helical" evidence="1">
    <location>
        <begin position="12"/>
        <end position="32"/>
    </location>
</feature>
<keyword evidence="1" id="KW-0812">Transmembrane</keyword>
<name>A0A9P6FVS1_9FUNG</name>
<dbReference type="AlphaFoldDB" id="A0A9P6FVS1"/>